<reference evidence="2" key="1">
    <citation type="journal article" date="2023" name="Nat. Plants">
        <title>Single-cell RNA sequencing provides a high-resolution roadmap for understanding the multicellular compartmentation of specialized metabolism.</title>
        <authorList>
            <person name="Sun S."/>
            <person name="Shen X."/>
            <person name="Li Y."/>
            <person name="Li Y."/>
            <person name="Wang S."/>
            <person name="Li R."/>
            <person name="Zhang H."/>
            <person name="Shen G."/>
            <person name="Guo B."/>
            <person name="Wei J."/>
            <person name="Xu J."/>
            <person name="St-Pierre B."/>
            <person name="Chen S."/>
            <person name="Sun C."/>
        </authorList>
    </citation>
    <scope>NUCLEOTIDE SEQUENCE [LARGE SCALE GENOMIC DNA]</scope>
</reference>
<organism evidence="1 2">
    <name type="scientific">Catharanthus roseus</name>
    <name type="common">Madagascar periwinkle</name>
    <name type="synonym">Vinca rosea</name>
    <dbReference type="NCBI Taxonomy" id="4058"/>
    <lineage>
        <taxon>Eukaryota</taxon>
        <taxon>Viridiplantae</taxon>
        <taxon>Streptophyta</taxon>
        <taxon>Embryophyta</taxon>
        <taxon>Tracheophyta</taxon>
        <taxon>Spermatophyta</taxon>
        <taxon>Magnoliopsida</taxon>
        <taxon>eudicotyledons</taxon>
        <taxon>Gunneridae</taxon>
        <taxon>Pentapetalae</taxon>
        <taxon>asterids</taxon>
        <taxon>lamiids</taxon>
        <taxon>Gentianales</taxon>
        <taxon>Apocynaceae</taxon>
        <taxon>Rauvolfioideae</taxon>
        <taxon>Vinceae</taxon>
        <taxon>Catharanthinae</taxon>
        <taxon>Catharanthus</taxon>
    </lineage>
</organism>
<proteinExistence type="predicted"/>
<gene>
    <name evidence="1" type="ORF">M9H77_22429</name>
</gene>
<sequence length="129" mass="14511">MPSSSSSSQGKFGYMVNIYDLCVVLSLSFMRKTPSELYIYEYAAGVQHHADDFDILDDGRTIRHNILSYLGLLEISYQLLSLLWLLKVPSPTVIVQSTNLGVECPVTLEALMCLAIGMSRRQDCQVPYR</sequence>
<keyword evidence="2" id="KW-1185">Reference proteome</keyword>
<dbReference type="Proteomes" id="UP001060085">
    <property type="component" value="Linkage Group LG05"/>
</dbReference>
<evidence type="ECO:0000313" key="2">
    <source>
        <dbReference type="Proteomes" id="UP001060085"/>
    </source>
</evidence>
<evidence type="ECO:0000313" key="1">
    <source>
        <dbReference type="EMBL" id="KAI5663106.1"/>
    </source>
</evidence>
<accession>A0ACC0AUH4</accession>
<comment type="caution">
    <text evidence="1">The sequence shown here is derived from an EMBL/GenBank/DDBJ whole genome shotgun (WGS) entry which is preliminary data.</text>
</comment>
<name>A0ACC0AUH4_CATRO</name>
<dbReference type="EMBL" id="CM044705">
    <property type="protein sequence ID" value="KAI5663106.1"/>
    <property type="molecule type" value="Genomic_DNA"/>
</dbReference>
<protein>
    <submittedName>
        <fullName evidence="1">Uncharacterized protein</fullName>
    </submittedName>
</protein>